<evidence type="ECO:0000313" key="2">
    <source>
        <dbReference type="Proteomes" id="UP000887565"/>
    </source>
</evidence>
<sequence>MADNEFIVNLPNLAQEARTEGLEWPSTAADGRYTTRNQLGAMSPRVSELARKFINDSLQLGGKVLEIGCAYGLICMEALESGVRDYVANDVDEGHLKILARKVMDDMPQRAEHLTLLHGSFPESTKSFSNGTFDAILVDNVLHFFTETQIKLAFKEFKRLLKPGGKLFGAATTAYIGMVRKDFIETYERKVSAFLSNPTNLPVPGFIARTWDAMDRARFSDEELQSVPITRGHSFVFDQRIVAILLSEEKFVILVNEYETLDQKPWSYDGRERLVFIAQA</sequence>
<dbReference type="InterPro" id="IPR041698">
    <property type="entry name" value="Methyltransf_25"/>
</dbReference>
<dbReference type="SUPFAM" id="SSF53335">
    <property type="entry name" value="S-adenosyl-L-methionine-dependent methyltransferases"/>
    <property type="match status" value="1"/>
</dbReference>
<feature type="domain" description="Methyltransferase" evidence="1">
    <location>
        <begin position="64"/>
        <end position="165"/>
    </location>
</feature>
<dbReference type="CDD" id="cd02440">
    <property type="entry name" value="AdoMet_MTases"/>
    <property type="match status" value="1"/>
</dbReference>
<evidence type="ECO:0000313" key="3">
    <source>
        <dbReference type="WBParaSite" id="nRc.2.0.1.t43766-RA"/>
    </source>
</evidence>
<name>A0A915KY69_ROMCU</name>
<protein>
    <submittedName>
        <fullName evidence="3">Methyltransferase domain-containing protein</fullName>
    </submittedName>
</protein>
<organism evidence="2 3">
    <name type="scientific">Romanomermis culicivorax</name>
    <name type="common">Nematode worm</name>
    <dbReference type="NCBI Taxonomy" id="13658"/>
    <lineage>
        <taxon>Eukaryota</taxon>
        <taxon>Metazoa</taxon>
        <taxon>Ecdysozoa</taxon>
        <taxon>Nematoda</taxon>
        <taxon>Enoplea</taxon>
        <taxon>Dorylaimia</taxon>
        <taxon>Mermithida</taxon>
        <taxon>Mermithoidea</taxon>
        <taxon>Mermithidae</taxon>
        <taxon>Romanomermis</taxon>
    </lineage>
</organism>
<proteinExistence type="predicted"/>
<dbReference type="Gene3D" id="3.40.50.150">
    <property type="entry name" value="Vaccinia Virus protein VP39"/>
    <property type="match status" value="1"/>
</dbReference>
<dbReference type="WBParaSite" id="nRc.2.0.1.t43766-RA">
    <property type="protein sequence ID" value="nRc.2.0.1.t43766-RA"/>
    <property type="gene ID" value="nRc.2.0.1.g43766"/>
</dbReference>
<dbReference type="Pfam" id="PF13649">
    <property type="entry name" value="Methyltransf_25"/>
    <property type="match status" value="1"/>
</dbReference>
<dbReference type="Proteomes" id="UP000887565">
    <property type="component" value="Unplaced"/>
</dbReference>
<reference evidence="3" key="1">
    <citation type="submission" date="2022-11" db="UniProtKB">
        <authorList>
            <consortium name="WormBaseParasite"/>
        </authorList>
    </citation>
    <scope>IDENTIFICATION</scope>
</reference>
<dbReference type="AlphaFoldDB" id="A0A915KY69"/>
<accession>A0A915KY69</accession>
<evidence type="ECO:0000259" key="1">
    <source>
        <dbReference type="Pfam" id="PF13649"/>
    </source>
</evidence>
<keyword evidence="2" id="KW-1185">Reference proteome</keyword>
<dbReference type="InterPro" id="IPR029063">
    <property type="entry name" value="SAM-dependent_MTases_sf"/>
</dbReference>